<comment type="similarity">
    <text evidence="2">Belongs to the DUF177 domain family.</text>
</comment>
<dbReference type="RefSeq" id="WP_341372587.1">
    <property type="nucleotide sequence ID" value="NZ_JBBUTF010000002.1"/>
</dbReference>
<accession>A0ABU9B557</accession>
<evidence type="ECO:0000256" key="3">
    <source>
        <dbReference type="ARBA" id="ARBA00015716"/>
    </source>
</evidence>
<comment type="function">
    <text evidence="1">Plays a role in synthesis, processing and/or stability of 23S rRNA.</text>
</comment>
<proteinExistence type="inferred from homology"/>
<protein>
    <recommendedName>
        <fullName evidence="3">Large ribosomal RNA subunit accumulation protein YceD</fullName>
    </recommendedName>
    <alternativeName>
        <fullName evidence="5">23S rRNA accumulation protein YceD</fullName>
    </alternativeName>
</protein>
<evidence type="ECO:0000313" key="6">
    <source>
        <dbReference type="EMBL" id="MEK8024816.1"/>
    </source>
</evidence>
<name>A0ABU9B557_9BURK</name>
<dbReference type="EMBL" id="JBBUTF010000002">
    <property type="protein sequence ID" value="MEK8024816.1"/>
    <property type="molecule type" value="Genomic_DNA"/>
</dbReference>
<comment type="caution">
    <text evidence="6">The sequence shown here is derived from an EMBL/GenBank/DDBJ whole genome shotgun (WGS) entry which is preliminary data.</text>
</comment>
<gene>
    <name evidence="6" type="ORF">AACH11_02380</name>
</gene>
<evidence type="ECO:0000256" key="2">
    <source>
        <dbReference type="ARBA" id="ARBA00010740"/>
    </source>
</evidence>
<dbReference type="PANTHER" id="PTHR38099">
    <property type="entry name" value="LARGE RIBOSOMAL RNA SUBUNIT ACCUMULATION PROTEIN YCED"/>
    <property type="match status" value="1"/>
</dbReference>
<organism evidence="6 7">
    <name type="scientific">Pseudaquabacterium rugosum</name>
    <dbReference type="NCBI Taxonomy" id="2984194"/>
    <lineage>
        <taxon>Bacteria</taxon>
        <taxon>Pseudomonadati</taxon>
        <taxon>Pseudomonadota</taxon>
        <taxon>Betaproteobacteria</taxon>
        <taxon>Burkholderiales</taxon>
        <taxon>Sphaerotilaceae</taxon>
        <taxon>Pseudaquabacterium</taxon>
    </lineage>
</organism>
<evidence type="ECO:0000256" key="1">
    <source>
        <dbReference type="ARBA" id="ARBA00002868"/>
    </source>
</evidence>
<sequence>MKPRQHDPLRLDMAALAADGAHLEGVWPGAELSRLSDSQTCPEDGALAAVAWSAAGERMAVTGGDAEIWLDLRASTTAWLPCQRCLQPMAWPLHVDRRLRFVRTEAEAEALDAEIEDDVLSLARALDLRELVEDELLLDLPLVPRHEGVCPRPLPVNDTLALPEGLDAESALEAANDAVAEKPNPFAVLAQLRVRKDGDPDDGVS</sequence>
<reference evidence="6 7" key="1">
    <citation type="submission" date="2024-04" db="EMBL/GenBank/DDBJ databases">
        <title>Novel species of the genus Ideonella isolated from streams.</title>
        <authorList>
            <person name="Lu H."/>
        </authorList>
    </citation>
    <scope>NUCLEOTIDE SEQUENCE [LARGE SCALE GENOMIC DNA]</scope>
    <source>
        <strain evidence="6 7">BYS139W</strain>
    </source>
</reference>
<dbReference type="InterPro" id="IPR039255">
    <property type="entry name" value="YceD_bac"/>
</dbReference>
<dbReference type="Proteomes" id="UP001368500">
    <property type="component" value="Unassembled WGS sequence"/>
</dbReference>
<keyword evidence="4" id="KW-0690">Ribosome biogenesis</keyword>
<evidence type="ECO:0000256" key="4">
    <source>
        <dbReference type="ARBA" id="ARBA00022517"/>
    </source>
</evidence>
<dbReference type="PANTHER" id="PTHR38099:SF1">
    <property type="entry name" value="LARGE RIBOSOMAL RNA SUBUNIT ACCUMULATION PROTEIN YCED"/>
    <property type="match status" value="1"/>
</dbReference>
<dbReference type="Pfam" id="PF02620">
    <property type="entry name" value="YceD"/>
    <property type="match status" value="1"/>
</dbReference>
<keyword evidence="7" id="KW-1185">Reference proteome</keyword>
<evidence type="ECO:0000313" key="7">
    <source>
        <dbReference type="Proteomes" id="UP001368500"/>
    </source>
</evidence>
<dbReference type="InterPro" id="IPR003772">
    <property type="entry name" value="YceD"/>
</dbReference>
<evidence type="ECO:0000256" key="5">
    <source>
        <dbReference type="ARBA" id="ARBA00031841"/>
    </source>
</evidence>